<dbReference type="Pfam" id="PF00067">
    <property type="entry name" value="p450"/>
    <property type="match status" value="3"/>
</dbReference>
<dbReference type="Proteomes" id="UP000604825">
    <property type="component" value="Unassembled WGS sequence"/>
</dbReference>
<dbReference type="InterPro" id="IPR036396">
    <property type="entry name" value="Cyt_P450_sf"/>
</dbReference>
<dbReference type="GO" id="GO:0004497">
    <property type="term" value="F:monooxygenase activity"/>
    <property type="evidence" value="ECO:0007669"/>
    <property type="project" value="UniProtKB-KW"/>
</dbReference>
<dbReference type="Gene3D" id="1.10.630.10">
    <property type="entry name" value="Cytochrome P450"/>
    <property type="match status" value="3"/>
</dbReference>
<feature type="transmembrane region" description="Helical" evidence="6">
    <location>
        <begin position="16"/>
        <end position="37"/>
    </location>
</feature>
<keyword evidence="6" id="KW-1133">Transmembrane helix</keyword>
<name>A0A811PM89_9POAL</name>
<dbReference type="AlphaFoldDB" id="A0A811PM89"/>
<evidence type="ECO:0000256" key="1">
    <source>
        <dbReference type="ARBA" id="ARBA00010617"/>
    </source>
</evidence>
<evidence type="ECO:0000256" key="5">
    <source>
        <dbReference type="RuleBase" id="RU000461"/>
    </source>
</evidence>
<keyword evidence="2 4" id="KW-0479">Metal-binding</keyword>
<evidence type="ECO:0000256" key="2">
    <source>
        <dbReference type="ARBA" id="ARBA00022723"/>
    </source>
</evidence>
<sequence length="405" mass="44803">MSHLQEVAYQVTSSPLVLAQCLLLLLVPLLLLLHYYASRRSRSNRRHGSSCSDDKQQLPPSPPGLPIIGHLHLIGDLPHVSLRDLSAKHGRDGLVLLHLGAATTLIVSSPQAAEAIMRTHDHVFASRLVSTVSDDLMYGSSDIAFSPYGEHWRQARKLVTTHLLTVKKVHSYRSARKEEVHLVLAHKEYGMTRDHVKAILVDMFGAGTDTSSLVLELAIAELMRNPQQMAKLQGDIEVAPACPAPRASPLHMADCVVDGGYYVPSGTRVILNAWALGRDPESWEKPEEFMPERFMDGGSAAAIDFRGNHFQFLPFGAGRRICAGINFGMATVEIMLANLMYCFDWQLPIGMEKGVDMTEVFGVTVHLKEKLMLVPVPKLRATSGHSMQAAEETSMNYNLPRLDRM</sequence>
<dbReference type="PANTHER" id="PTHR47955:SF14">
    <property type="entry name" value="OS01G0543600 PROTEIN"/>
    <property type="match status" value="1"/>
</dbReference>
<comment type="similarity">
    <text evidence="1 5">Belongs to the cytochrome P450 family.</text>
</comment>
<keyword evidence="4 5" id="KW-0349">Heme</keyword>
<dbReference type="OrthoDB" id="1055148at2759"/>
<keyword evidence="6" id="KW-0812">Transmembrane</keyword>
<keyword evidence="3 4" id="KW-0408">Iron</keyword>
<dbReference type="SUPFAM" id="SSF48264">
    <property type="entry name" value="Cytochrome P450"/>
    <property type="match status" value="1"/>
</dbReference>
<gene>
    <name evidence="7" type="ORF">NCGR_LOCUS30855</name>
</gene>
<dbReference type="InterPro" id="IPR017972">
    <property type="entry name" value="Cyt_P450_CS"/>
</dbReference>
<dbReference type="PANTHER" id="PTHR47955">
    <property type="entry name" value="CYTOCHROME P450 FAMILY 71 PROTEIN"/>
    <property type="match status" value="1"/>
</dbReference>
<keyword evidence="6" id="KW-0472">Membrane</keyword>
<dbReference type="GO" id="GO:0005506">
    <property type="term" value="F:iron ion binding"/>
    <property type="evidence" value="ECO:0007669"/>
    <property type="project" value="InterPro"/>
</dbReference>
<dbReference type="PRINTS" id="PR00463">
    <property type="entry name" value="EP450I"/>
</dbReference>
<comment type="caution">
    <text evidence="7">The sequence shown here is derived from an EMBL/GenBank/DDBJ whole genome shotgun (WGS) entry which is preliminary data.</text>
</comment>
<dbReference type="GO" id="GO:0020037">
    <property type="term" value="F:heme binding"/>
    <property type="evidence" value="ECO:0007669"/>
    <property type="project" value="InterPro"/>
</dbReference>
<comment type="cofactor">
    <cofactor evidence="4">
        <name>heme</name>
        <dbReference type="ChEBI" id="CHEBI:30413"/>
    </cofactor>
</comment>
<organism evidence="7 8">
    <name type="scientific">Miscanthus lutarioriparius</name>
    <dbReference type="NCBI Taxonomy" id="422564"/>
    <lineage>
        <taxon>Eukaryota</taxon>
        <taxon>Viridiplantae</taxon>
        <taxon>Streptophyta</taxon>
        <taxon>Embryophyta</taxon>
        <taxon>Tracheophyta</taxon>
        <taxon>Spermatophyta</taxon>
        <taxon>Magnoliopsida</taxon>
        <taxon>Liliopsida</taxon>
        <taxon>Poales</taxon>
        <taxon>Poaceae</taxon>
        <taxon>PACMAD clade</taxon>
        <taxon>Panicoideae</taxon>
        <taxon>Andropogonodae</taxon>
        <taxon>Andropogoneae</taxon>
        <taxon>Saccharinae</taxon>
        <taxon>Miscanthus</taxon>
    </lineage>
</organism>
<evidence type="ECO:0000256" key="6">
    <source>
        <dbReference type="SAM" id="Phobius"/>
    </source>
</evidence>
<evidence type="ECO:0000313" key="8">
    <source>
        <dbReference type="Proteomes" id="UP000604825"/>
    </source>
</evidence>
<evidence type="ECO:0000256" key="3">
    <source>
        <dbReference type="ARBA" id="ARBA00023004"/>
    </source>
</evidence>
<protein>
    <submittedName>
        <fullName evidence="7">Uncharacterized protein</fullName>
    </submittedName>
</protein>
<keyword evidence="5" id="KW-0503">Monooxygenase</keyword>
<proteinExistence type="inferred from homology"/>
<dbReference type="GO" id="GO:0016705">
    <property type="term" value="F:oxidoreductase activity, acting on paired donors, with incorporation or reduction of molecular oxygen"/>
    <property type="evidence" value="ECO:0007669"/>
    <property type="project" value="InterPro"/>
</dbReference>
<dbReference type="InterPro" id="IPR002401">
    <property type="entry name" value="Cyt_P450_E_grp-I"/>
</dbReference>
<dbReference type="PROSITE" id="PS00086">
    <property type="entry name" value="CYTOCHROME_P450"/>
    <property type="match status" value="1"/>
</dbReference>
<keyword evidence="5" id="KW-0560">Oxidoreductase</keyword>
<keyword evidence="8" id="KW-1185">Reference proteome</keyword>
<reference evidence="7" key="1">
    <citation type="submission" date="2020-10" db="EMBL/GenBank/DDBJ databases">
        <authorList>
            <person name="Han B."/>
            <person name="Lu T."/>
            <person name="Zhao Q."/>
            <person name="Huang X."/>
            <person name="Zhao Y."/>
        </authorList>
    </citation>
    <scope>NUCLEOTIDE SEQUENCE</scope>
</reference>
<evidence type="ECO:0000313" key="7">
    <source>
        <dbReference type="EMBL" id="CAD6246606.1"/>
    </source>
</evidence>
<feature type="binding site" description="axial binding residue" evidence="4">
    <location>
        <position position="322"/>
    </location>
    <ligand>
        <name>heme</name>
        <dbReference type="ChEBI" id="CHEBI:30413"/>
    </ligand>
    <ligandPart>
        <name>Fe</name>
        <dbReference type="ChEBI" id="CHEBI:18248"/>
    </ligandPart>
</feature>
<evidence type="ECO:0000256" key="4">
    <source>
        <dbReference type="PIRSR" id="PIRSR602401-1"/>
    </source>
</evidence>
<accession>A0A811PM89</accession>
<dbReference type="InterPro" id="IPR001128">
    <property type="entry name" value="Cyt_P450"/>
</dbReference>
<dbReference type="EMBL" id="CAJGYO010000007">
    <property type="protein sequence ID" value="CAD6246606.1"/>
    <property type="molecule type" value="Genomic_DNA"/>
</dbReference>